<dbReference type="PANTHER" id="PTHR34264:SF3">
    <property type="entry name" value="ATP SYNTHASE SUBUNIT B, CHLOROPLASTIC"/>
    <property type="match status" value="1"/>
</dbReference>
<gene>
    <name evidence="13" type="primary">atpF</name>
    <name evidence="13" type="ORF">Gele_046</name>
</gene>
<dbReference type="RefSeq" id="YP_009244066.1">
    <property type="nucleotide sequence ID" value="NC_029858.1"/>
</dbReference>
<evidence type="ECO:0000256" key="12">
    <source>
        <dbReference type="SAM" id="Coils"/>
    </source>
</evidence>
<dbReference type="GO" id="GO:0015986">
    <property type="term" value="P:proton motive force-driven ATP synthesis"/>
    <property type="evidence" value="ECO:0007669"/>
    <property type="project" value="InterPro"/>
</dbReference>
<keyword evidence="8" id="KW-0472">Membrane</keyword>
<evidence type="ECO:0000256" key="6">
    <source>
        <dbReference type="ARBA" id="ARBA00022989"/>
    </source>
</evidence>
<dbReference type="GO" id="GO:0015078">
    <property type="term" value="F:proton transmembrane transporter activity"/>
    <property type="evidence" value="ECO:0007669"/>
    <property type="project" value="InterPro"/>
</dbReference>
<comment type="subcellular location">
    <subcellularLocation>
        <location evidence="1">Membrane</location>
        <topology evidence="1">Single-pass membrane protein</topology>
    </subcellularLocation>
</comment>
<keyword evidence="2 11" id="KW-0813">Transport</keyword>
<dbReference type="AlphaFoldDB" id="A0A141SDE0"/>
<evidence type="ECO:0000256" key="3">
    <source>
        <dbReference type="ARBA" id="ARBA00022547"/>
    </source>
</evidence>
<dbReference type="InterPro" id="IPR002146">
    <property type="entry name" value="ATP_synth_b/b'su_bac/chlpt"/>
</dbReference>
<evidence type="ECO:0000256" key="11">
    <source>
        <dbReference type="RuleBase" id="RU003848"/>
    </source>
</evidence>
<evidence type="ECO:0000256" key="4">
    <source>
        <dbReference type="ARBA" id="ARBA00022692"/>
    </source>
</evidence>
<dbReference type="PANTHER" id="PTHR34264">
    <property type="entry name" value="ATP SYNTHASE SUBUNIT B, CHLOROPLASTIC"/>
    <property type="match status" value="1"/>
</dbReference>
<comment type="function">
    <text evidence="10">F(1)F(0) ATP synthase produces ATP from ADP in the presence of a proton or sodium gradient. F-type ATPases consist of two structural domains, F(1) containing the extramembraneous catalytic core and F(0) containing the membrane proton channel, linked together by a central stalk and a peripheral stalk. During catalysis, ATP synthesis in the catalytic domain of F(1) is coupled via a rotary mechanism of the central stalk subunits to proton translocation.</text>
</comment>
<evidence type="ECO:0000256" key="1">
    <source>
        <dbReference type="ARBA" id="ARBA00004167"/>
    </source>
</evidence>
<accession>A0A141SDE0</accession>
<name>A0A141SDE0_GELEL</name>
<keyword evidence="5 11" id="KW-0375">Hydrogen ion transport</keyword>
<dbReference type="NCBIfam" id="NF005606">
    <property type="entry name" value="PRK07352.1"/>
    <property type="match status" value="1"/>
</dbReference>
<dbReference type="Pfam" id="PF00430">
    <property type="entry name" value="ATP-synt_B"/>
    <property type="match status" value="1"/>
</dbReference>
<evidence type="ECO:0000256" key="8">
    <source>
        <dbReference type="ARBA" id="ARBA00023136"/>
    </source>
</evidence>
<sequence length="180" mass="19971">MYTMIQIFHLVASQYPNEGFSFNPDFLEANVINIIILLSGLVYVLKKFLGSILNLRQEKVLSAIGESEERLQQAKVRLAEAEKQLDQTQVIIGQIIKEAEGTAQKVRESILAQGKSDIERLTIAGKASISTAEYQVKQQIQQQIISLAINKVTSELQKQVTPSMQTKIIDSSIAQLGGKL</sequence>
<dbReference type="GeneID" id="27215788"/>
<keyword evidence="9" id="KW-0066">ATP synthesis</keyword>
<keyword evidence="6" id="KW-1133">Transmembrane helix</keyword>
<feature type="coiled-coil region" evidence="12">
    <location>
        <begin position="64"/>
        <end position="98"/>
    </location>
</feature>
<keyword evidence="12" id="KW-0175">Coiled coil</keyword>
<keyword evidence="3 11" id="KW-0138">CF(0)</keyword>
<geneLocation type="plastid" evidence="13"/>
<proteinExistence type="inferred from homology"/>
<evidence type="ECO:0000256" key="9">
    <source>
        <dbReference type="ARBA" id="ARBA00023310"/>
    </source>
</evidence>
<keyword evidence="4 11" id="KW-0812">Transmembrane</keyword>
<evidence type="ECO:0000256" key="10">
    <source>
        <dbReference type="ARBA" id="ARBA00025198"/>
    </source>
</evidence>
<dbReference type="EMBL" id="KT266786">
    <property type="protein sequence ID" value="AMK96308.1"/>
    <property type="molecule type" value="Genomic_DNA"/>
</dbReference>
<comment type="similarity">
    <text evidence="11">Belongs to the ATPase B chain family.</text>
</comment>
<evidence type="ECO:0000256" key="5">
    <source>
        <dbReference type="ARBA" id="ARBA00022781"/>
    </source>
</evidence>
<dbReference type="HAMAP" id="MF_01398">
    <property type="entry name" value="ATP_synth_b_bprime"/>
    <property type="match status" value="1"/>
</dbReference>
<evidence type="ECO:0000256" key="7">
    <source>
        <dbReference type="ARBA" id="ARBA00023065"/>
    </source>
</evidence>
<evidence type="ECO:0000256" key="2">
    <source>
        <dbReference type="ARBA" id="ARBA00022448"/>
    </source>
</evidence>
<keyword evidence="7 11" id="KW-0406">Ion transport</keyword>
<keyword evidence="13" id="KW-0934">Plastid</keyword>
<protein>
    <submittedName>
        <fullName evidence="13">ATP synthase CFO B chain subunit I</fullName>
    </submittedName>
</protein>
<evidence type="ECO:0000313" key="13">
    <source>
        <dbReference type="EMBL" id="AMK96308.1"/>
    </source>
</evidence>
<dbReference type="CDD" id="cd06503">
    <property type="entry name" value="ATP-synt_Fo_b"/>
    <property type="match status" value="1"/>
</dbReference>
<organism evidence="13">
    <name type="scientific">Gelidium elegans</name>
    <name type="common">Red alga</name>
    <dbReference type="NCBI Taxonomy" id="37200"/>
    <lineage>
        <taxon>Eukaryota</taxon>
        <taxon>Rhodophyta</taxon>
        <taxon>Florideophyceae</taxon>
        <taxon>Rhodymeniophycidae</taxon>
        <taxon>Gelidiales</taxon>
        <taxon>Gelidiaceae</taxon>
        <taxon>Gelidium</taxon>
    </lineage>
</organism>
<reference evidence="13" key="1">
    <citation type="submission" date="2015-07" db="EMBL/GenBank/DDBJ databases">
        <title>Reconstructing the complex evolutionary history of mobile plasmids in red algal genomes.</title>
        <authorList>
            <person name="Lee J."/>
            <person name="Kim K.M."/>
            <person name="Yang E.C."/>
            <person name="Miller K.A."/>
            <person name="Boo S.M."/>
            <person name="Bhattacharya D."/>
            <person name="Yoon H.S."/>
        </authorList>
    </citation>
    <scope>NUCLEOTIDE SEQUENCE</scope>
</reference>
<dbReference type="GO" id="GO:0045259">
    <property type="term" value="C:proton-transporting ATP synthase complex"/>
    <property type="evidence" value="ECO:0007669"/>
    <property type="project" value="UniProtKB-KW"/>
</dbReference>